<evidence type="ECO:0000256" key="1">
    <source>
        <dbReference type="ARBA" id="ARBA00022448"/>
    </source>
</evidence>
<dbReference type="AlphaFoldDB" id="A0A1G2KZ03"/>
<dbReference type="GO" id="GO:0016887">
    <property type="term" value="F:ATP hydrolysis activity"/>
    <property type="evidence" value="ECO:0007669"/>
    <property type="project" value="InterPro"/>
</dbReference>
<dbReference type="PANTHER" id="PTHR42939:SF1">
    <property type="entry name" value="ABC TRANSPORTER ATP-BINDING PROTEIN ALBC-RELATED"/>
    <property type="match status" value="1"/>
</dbReference>
<dbReference type="InterPro" id="IPR003593">
    <property type="entry name" value="AAA+_ATPase"/>
</dbReference>
<dbReference type="GO" id="GO:0005524">
    <property type="term" value="F:ATP binding"/>
    <property type="evidence" value="ECO:0007669"/>
    <property type="project" value="UniProtKB-KW"/>
</dbReference>
<dbReference type="InterPro" id="IPR027417">
    <property type="entry name" value="P-loop_NTPase"/>
</dbReference>
<dbReference type="CDD" id="cd03230">
    <property type="entry name" value="ABC_DR_subfamily_A"/>
    <property type="match status" value="1"/>
</dbReference>
<dbReference type="Gene3D" id="3.40.50.300">
    <property type="entry name" value="P-loop containing nucleotide triphosphate hydrolases"/>
    <property type="match status" value="1"/>
</dbReference>
<organism evidence="5 6">
    <name type="scientific">Candidatus Sungbacteria bacterium RIFCSPLOWO2_01_FULL_47_10</name>
    <dbReference type="NCBI Taxonomy" id="1802276"/>
    <lineage>
        <taxon>Bacteria</taxon>
        <taxon>Candidatus Sungiibacteriota</taxon>
    </lineage>
</organism>
<keyword evidence="1" id="KW-0813">Transport</keyword>
<dbReference type="EMBL" id="MHQO01000077">
    <property type="protein sequence ID" value="OHA04474.1"/>
    <property type="molecule type" value="Genomic_DNA"/>
</dbReference>
<evidence type="ECO:0000313" key="6">
    <source>
        <dbReference type="Proteomes" id="UP000177982"/>
    </source>
</evidence>
<feature type="domain" description="ABC transporter" evidence="4">
    <location>
        <begin position="6"/>
        <end position="236"/>
    </location>
</feature>
<dbReference type="PROSITE" id="PS50893">
    <property type="entry name" value="ABC_TRANSPORTER_2"/>
    <property type="match status" value="1"/>
</dbReference>
<proteinExistence type="predicted"/>
<gene>
    <name evidence="5" type="ORF">A2934_00765</name>
</gene>
<dbReference type="SUPFAM" id="SSF52540">
    <property type="entry name" value="P-loop containing nucleoside triphosphate hydrolases"/>
    <property type="match status" value="1"/>
</dbReference>
<comment type="caution">
    <text evidence="5">The sequence shown here is derived from an EMBL/GenBank/DDBJ whole genome shotgun (WGS) entry which is preliminary data.</text>
</comment>
<keyword evidence="3" id="KW-0067">ATP-binding</keyword>
<dbReference type="SMART" id="SM00382">
    <property type="entry name" value="AAA"/>
    <property type="match status" value="1"/>
</dbReference>
<accession>A0A1G2KZ03</accession>
<name>A0A1G2KZ03_9BACT</name>
<dbReference type="InterPro" id="IPR003439">
    <property type="entry name" value="ABC_transporter-like_ATP-bd"/>
</dbReference>
<dbReference type="Pfam" id="PF00005">
    <property type="entry name" value="ABC_tran"/>
    <property type="match status" value="1"/>
</dbReference>
<reference evidence="5 6" key="1">
    <citation type="journal article" date="2016" name="Nat. Commun.">
        <title>Thousands of microbial genomes shed light on interconnected biogeochemical processes in an aquifer system.</title>
        <authorList>
            <person name="Anantharaman K."/>
            <person name="Brown C.T."/>
            <person name="Hug L.A."/>
            <person name="Sharon I."/>
            <person name="Castelle C.J."/>
            <person name="Probst A.J."/>
            <person name="Thomas B.C."/>
            <person name="Singh A."/>
            <person name="Wilkins M.J."/>
            <person name="Karaoz U."/>
            <person name="Brodie E.L."/>
            <person name="Williams K.H."/>
            <person name="Hubbard S.S."/>
            <person name="Banfield J.F."/>
        </authorList>
    </citation>
    <scope>NUCLEOTIDE SEQUENCE [LARGE SCALE GENOMIC DNA]</scope>
</reference>
<protein>
    <recommendedName>
        <fullName evidence="4">ABC transporter domain-containing protein</fullName>
    </recommendedName>
</protein>
<evidence type="ECO:0000313" key="5">
    <source>
        <dbReference type="EMBL" id="OHA04474.1"/>
    </source>
</evidence>
<dbReference type="InterPro" id="IPR051782">
    <property type="entry name" value="ABC_Transporter_VariousFunc"/>
</dbReference>
<dbReference type="Proteomes" id="UP000177982">
    <property type="component" value="Unassembled WGS sequence"/>
</dbReference>
<evidence type="ECO:0000259" key="4">
    <source>
        <dbReference type="PROSITE" id="PS50893"/>
    </source>
</evidence>
<keyword evidence="2" id="KW-0547">Nucleotide-binding</keyword>
<evidence type="ECO:0000256" key="2">
    <source>
        <dbReference type="ARBA" id="ARBA00022741"/>
    </source>
</evidence>
<evidence type="ECO:0000256" key="3">
    <source>
        <dbReference type="ARBA" id="ARBA00022840"/>
    </source>
</evidence>
<sequence length="243" mass="26532">MPNAMLSIKNLTKKFGDAVAVENLSIDVSPGEIYALIGPNGSGKTTTIKLAAGLYYPTAGDIFIENASITRDPEKAKRAIGYIPDEPFFYDRMTGREFLHLVGVLFGVSEADRNEKIPHLLEIFGLSGIIDGFVENYSRGNKQKVSILAAFLHDPKLLLVDEPIVGLDPESAVRARQLFSDFAKEGGTVFVCTHTLGFVEDIVSRVGMLKTGKLIKEGTIEELRQTAGKPGAGLEELYLHFTK</sequence>
<dbReference type="PANTHER" id="PTHR42939">
    <property type="entry name" value="ABC TRANSPORTER ATP-BINDING PROTEIN ALBC-RELATED"/>
    <property type="match status" value="1"/>
</dbReference>